<keyword evidence="1" id="KW-1133">Transmembrane helix</keyword>
<keyword evidence="1" id="KW-0472">Membrane</keyword>
<protein>
    <submittedName>
        <fullName evidence="2">Uncharacterized protein</fullName>
    </submittedName>
</protein>
<proteinExistence type="predicted"/>
<keyword evidence="3" id="KW-1185">Reference proteome</keyword>
<dbReference type="Proteomes" id="UP001172159">
    <property type="component" value="Unassembled WGS sequence"/>
</dbReference>
<organism evidence="2 3">
    <name type="scientific">Apiosordaria backusii</name>
    <dbReference type="NCBI Taxonomy" id="314023"/>
    <lineage>
        <taxon>Eukaryota</taxon>
        <taxon>Fungi</taxon>
        <taxon>Dikarya</taxon>
        <taxon>Ascomycota</taxon>
        <taxon>Pezizomycotina</taxon>
        <taxon>Sordariomycetes</taxon>
        <taxon>Sordariomycetidae</taxon>
        <taxon>Sordariales</taxon>
        <taxon>Lasiosphaeriaceae</taxon>
        <taxon>Apiosordaria</taxon>
    </lineage>
</organism>
<feature type="transmembrane region" description="Helical" evidence="1">
    <location>
        <begin position="59"/>
        <end position="84"/>
    </location>
</feature>
<gene>
    <name evidence="2" type="ORF">B0T21DRAFT_364204</name>
</gene>
<dbReference type="AlphaFoldDB" id="A0AA40BMM3"/>
<reference evidence="2" key="1">
    <citation type="submission" date="2023-06" db="EMBL/GenBank/DDBJ databases">
        <title>Genome-scale phylogeny and comparative genomics of the fungal order Sordariales.</title>
        <authorList>
            <consortium name="Lawrence Berkeley National Laboratory"/>
            <person name="Hensen N."/>
            <person name="Bonometti L."/>
            <person name="Westerberg I."/>
            <person name="Brannstrom I.O."/>
            <person name="Guillou S."/>
            <person name="Cros-Aarteil S."/>
            <person name="Calhoun S."/>
            <person name="Haridas S."/>
            <person name="Kuo A."/>
            <person name="Mondo S."/>
            <person name="Pangilinan J."/>
            <person name="Riley R."/>
            <person name="Labutti K."/>
            <person name="Andreopoulos B."/>
            <person name="Lipzen A."/>
            <person name="Chen C."/>
            <person name="Yanf M."/>
            <person name="Daum C."/>
            <person name="Ng V."/>
            <person name="Clum A."/>
            <person name="Steindorff A."/>
            <person name="Ohm R."/>
            <person name="Martin F."/>
            <person name="Silar P."/>
            <person name="Natvig D."/>
            <person name="Lalanne C."/>
            <person name="Gautier V."/>
            <person name="Ament-Velasquez S.L."/>
            <person name="Kruys A."/>
            <person name="Hutchinson M.I."/>
            <person name="Powell A.J."/>
            <person name="Barry K."/>
            <person name="Miller A.N."/>
            <person name="Grigoriev I.V."/>
            <person name="Debuchy R."/>
            <person name="Gladieux P."/>
            <person name="Thoren M.H."/>
            <person name="Johannesson H."/>
        </authorList>
    </citation>
    <scope>NUCLEOTIDE SEQUENCE</scope>
    <source>
        <strain evidence="2">CBS 540.89</strain>
    </source>
</reference>
<keyword evidence="1" id="KW-0812">Transmembrane</keyword>
<evidence type="ECO:0000313" key="3">
    <source>
        <dbReference type="Proteomes" id="UP001172159"/>
    </source>
</evidence>
<dbReference type="EMBL" id="JAUKTV010000005">
    <property type="protein sequence ID" value="KAK0736997.1"/>
    <property type="molecule type" value="Genomic_DNA"/>
</dbReference>
<evidence type="ECO:0000313" key="2">
    <source>
        <dbReference type="EMBL" id="KAK0736997.1"/>
    </source>
</evidence>
<feature type="transmembrane region" description="Helical" evidence="1">
    <location>
        <begin position="89"/>
        <end position="110"/>
    </location>
</feature>
<feature type="transmembrane region" description="Helical" evidence="1">
    <location>
        <begin position="27"/>
        <end position="47"/>
    </location>
</feature>
<accession>A0AA40BMM3</accession>
<sequence length="113" mass="13029">MGWDGMGMLEHTDTYGRRQVNVINNKVSFAFVSYPPFFFSWLLLHATEWLCGLGSHRPVYLLLLSVVLALLRVVAGSLLCLLLLRELRVLFVTALLALAFYLYIPFFFFFSFL</sequence>
<comment type="caution">
    <text evidence="2">The sequence shown here is derived from an EMBL/GenBank/DDBJ whole genome shotgun (WGS) entry which is preliminary data.</text>
</comment>
<evidence type="ECO:0000256" key="1">
    <source>
        <dbReference type="SAM" id="Phobius"/>
    </source>
</evidence>
<name>A0AA40BMM3_9PEZI</name>